<gene>
    <name evidence="1" type="ORF">BXY41_104446</name>
</gene>
<name>A0A2S6HUW4_9FIRM</name>
<dbReference type="InterPro" id="IPR006498">
    <property type="entry name" value="Tail_tube"/>
</dbReference>
<keyword evidence="2" id="KW-1185">Reference proteome</keyword>
<comment type="caution">
    <text evidence="1">The sequence shown here is derived from an EMBL/GenBank/DDBJ whole genome shotgun (WGS) entry which is preliminary data.</text>
</comment>
<dbReference type="EMBL" id="PTJA01000004">
    <property type="protein sequence ID" value="PPK81643.1"/>
    <property type="molecule type" value="Genomic_DNA"/>
</dbReference>
<protein>
    <recommendedName>
        <fullName evidence="3">Phage tail tube protein FII</fullName>
    </recommendedName>
</protein>
<accession>A0A2S6HUW4</accession>
<dbReference type="Pfam" id="PF04985">
    <property type="entry name" value="Phage_tube"/>
    <property type="match status" value="1"/>
</dbReference>
<dbReference type="OrthoDB" id="9814992at2"/>
<proteinExistence type="predicted"/>
<reference evidence="1 2" key="1">
    <citation type="submission" date="2018-02" db="EMBL/GenBank/DDBJ databases">
        <title>Genomic Encyclopedia of Archaeal and Bacterial Type Strains, Phase II (KMG-II): from individual species to whole genera.</title>
        <authorList>
            <person name="Goeker M."/>
        </authorList>
    </citation>
    <scope>NUCLEOTIDE SEQUENCE [LARGE SCALE GENOMIC DNA]</scope>
    <source>
        <strain evidence="1 2">DSM 3808</strain>
    </source>
</reference>
<sequence length="171" mass="18227">MLKLHLINRYTVYKGGKELIGTAEEVKLPEITNKTDSLEGAGVGGTMTVPVIGLVDDMEMEIPFLSLCKDVFSLMDPTQTADITLNGALQGMDGGDGSVGYKPVSISVRGVVKKFAPGSMKSGAKMSSSVTLGLSYYKIVLDGKTVLEIDKLNGIYVVNGNDVLSEVREMC</sequence>
<evidence type="ECO:0008006" key="3">
    <source>
        <dbReference type="Google" id="ProtNLM"/>
    </source>
</evidence>
<dbReference type="RefSeq" id="WP_104436723.1">
    <property type="nucleotide sequence ID" value="NZ_PTJA01000004.1"/>
</dbReference>
<dbReference type="AlphaFoldDB" id="A0A2S6HUW4"/>
<evidence type="ECO:0000313" key="2">
    <source>
        <dbReference type="Proteomes" id="UP000237749"/>
    </source>
</evidence>
<organism evidence="1 2">
    <name type="scientific">Lacrimispora xylanisolvens</name>
    <dbReference type="NCBI Taxonomy" id="384636"/>
    <lineage>
        <taxon>Bacteria</taxon>
        <taxon>Bacillati</taxon>
        <taxon>Bacillota</taxon>
        <taxon>Clostridia</taxon>
        <taxon>Lachnospirales</taxon>
        <taxon>Lachnospiraceae</taxon>
        <taxon>Lacrimispora</taxon>
    </lineage>
</organism>
<evidence type="ECO:0000313" key="1">
    <source>
        <dbReference type="EMBL" id="PPK81643.1"/>
    </source>
</evidence>
<dbReference type="Proteomes" id="UP000237749">
    <property type="component" value="Unassembled WGS sequence"/>
</dbReference>